<dbReference type="SUPFAM" id="SSF53335">
    <property type="entry name" value="S-adenosyl-L-methionine-dependent methyltransferases"/>
    <property type="match status" value="1"/>
</dbReference>
<dbReference type="GO" id="GO:0032259">
    <property type="term" value="P:methylation"/>
    <property type="evidence" value="ECO:0007669"/>
    <property type="project" value="UniProtKB-KW"/>
</dbReference>
<keyword evidence="5" id="KW-1185">Reference proteome</keyword>
<organism evidence="4 5">
    <name type="scientific">Martelella lutilitoris</name>
    <dbReference type="NCBI Taxonomy" id="2583532"/>
    <lineage>
        <taxon>Bacteria</taxon>
        <taxon>Pseudomonadati</taxon>
        <taxon>Pseudomonadota</taxon>
        <taxon>Alphaproteobacteria</taxon>
        <taxon>Hyphomicrobiales</taxon>
        <taxon>Aurantimonadaceae</taxon>
        <taxon>Martelella</taxon>
    </lineage>
</organism>
<comment type="caution">
    <text evidence="4">The sequence shown here is derived from an EMBL/GenBank/DDBJ whole genome shotgun (WGS) entry which is preliminary data.</text>
</comment>
<dbReference type="InterPro" id="IPR041698">
    <property type="entry name" value="Methyltransf_25"/>
</dbReference>
<reference evidence="4 5" key="2">
    <citation type="submission" date="2019-06" db="EMBL/GenBank/DDBJ databases">
        <title>Martelella lutilitoris sp. nov., isolated from a tidal mudflat.</title>
        <authorList>
            <person name="Kim Y.-J."/>
        </authorList>
    </citation>
    <scope>NUCLEOTIDE SEQUENCE [LARGE SCALE GENOMIC DNA]</scope>
    <source>
        <strain evidence="4 5">GH2-6</strain>
    </source>
</reference>
<evidence type="ECO:0000256" key="2">
    <source>
        <dbReference type="ARBA" id="ARBA00022679"/>
    </source>
</evidence>
<feature type="domain" description="Methyltransferase" evidence="3">
    <location>
        <begin position="34"/>
        <end position="108"/>
    </location>
</feature>
<gene>
    <name evidence="4" type="ORF">FF124_08060</name>
</gene>
<dbReference type="OrthoDB" id="9795085at2"/>
<dbReference type="PANTHER" id="PTHR43861">
    <property type="entry name" value="TRANS-ACONITATE 2-METHYLTRANSFERASE-RELATED"/>
    <property type="match status" value="1"/>
</dbReference>
<reference evidence="4 5" key="1">
    <citation type="submission" date="2019-05" db="EMBL/GenBank/DDBJ databases">
        <authorList>
            <person name="Lee S.D."/>
        </authorList>
    </citation>
    <scope>NUCLEOTIDE SEQUENCE [LARGE SCALE GENOMIC DNA]</scope>
    <source>
        <strain evidence="4 5">GH2-6</strain>
    </source>
</reference>
<dbReference type="Pfam" id="PF13649">
    <property type="entry name" value="Methyltransf_25"/>
    <property type="match status" value="1"/>
</dbReference>
<dbReference type="InterPro" id="IPR023149">
    <property type="entry name" value="Trans_acon_MeTrfase_C"/>
</dbReference>
<dbReference type="NCBIfam" id="NF002463">
    <property type="entry name" value="PRK01683.1"/>
    <property type="match status" value="1"/>
</dbReference>
<dbReference type="EMBL" id="VCLB01000004">
    <property type="protein sequence ID" value="TNB48278.1"/>
    <property type="molecule type" value="Genomic_DNA"/>
</dbReference>
<name>A0A5C4JSE1_9HYPH</name>
<keyword evidence="2 4" id="KW-0808">Transferase</keyword>
<dbReference type="EC" id="2.1.1.144" evidence="4"/>
<dbReference type="AlphaFoldDB" id="A0A5C4JSE1"/>
<accession>A0A5C4JSE1</accession>
<protein>
    <submittedName>
        <fullName evidence="4">Trans-aconitate 2-methyltransferase</fullName>
        <ecNumber evidence="4">2.1.1.144</ecNumber>
    </submittedName>
</protein>
<dbReference type="InterPro" id="IPR029063">
    <property type="entry name" value="SAM-dependent_MTases_sf"/>
</dbReference>
<dbReference type="GO" id="GO:0030798">
    <property type="term" value="F:trans-aconitate 2-methyltransferase activity"/>
    <property type="evidence" value="ECO:0007669"/>
    <property type="project" value="UniProtKB-EC"/>
</dbReference>
<sequence>MAWSATQYLKFEDERSRPARDLINALPDIPPGPIIDLGCGPGNSTELLKARFPEAPISGVDLDTDMLEKARTRLPDIPFEQADLAAWQAPGEPALLFSNATFQWVPDHLGQLAKLLGGLPSGGVLAVQMPDNFKEPSHVAMEDTAHLADFAPFFSGKSPARAPLPAAETYYDRLHPKSSRLDIFRTTYHHPLADADAIVEWVKSTGLRPYLDCLPDDRQEDFIAAYRKRIATDYPAMGDGRVLLRFPRLFIVATAA</sequence>
<dbReference type="PANTHER" id="PTHR43861:SF1">
    <property type="entry name" value="TRANS-ACONITATE 2-METHYLTRANSFERASE"/>
    <property type="match status" value="1"/>
</dbReference>
<evidence type="ECO:0000313" key="5">
    <source>
        <dbReference type="Proteomes" id="UP000307874"/>
    </source>
</evidence>
<evidence type="ECO:0000313" key="4">
    <source>
        <dbReference type="EMBL" id="TNB48278.1"/>
    </source>
</evidence>
<dbReference type="Proteomes" id="UP000307874">
    <property type="component" value="Unassembled WGS sequence"/>
</dbReference>
<evidence type="ECO:0000259" key="3">
    <source>
        <dbReference type="Pfam" id="PF13649"/>
    </source>
</evidence>
<keyword evidence="1 4" id="KW-0489">Methyltransferase</keyword>
<dbReference type="CDD" id="cd02440">
    <property type="entry name" value="AdoMet_MTases"/>
    <property type="match status" value="1"/>
</dbReference>
<dbReference type="Gene3D" id="3.40.50.150">
    <property type="entry name" value="Vaccinia Virus protein VP39"/>
    <property type="match status" value="1"/>
</dbReference>
<dbReference type="Gene3D" id="1.10.150.290">
    <property type="entry name" value="S-adenosyl-L-methionine-dependent methyltransferases"/>
    <property type="match status" value="1"/>
</dbReference>
<proteinExistence type="predicted"/>
<evidence type="ECO:0000256" key="1">
    <source>
        <dbReference type="ARBA" id="ARBA00022603"/>
    </source>
</evidence>
<dbReference type="RefSeq" id="WP_138747983.1">
    <property type="nucleotide sequence ID" value="NZ_VCLB01000004.1"/>
</dbReference>